<name>A0AA39ZBJ2_9PEZI</name>
<evidence type="ECO:0000313" key="3">
    <source>
        <dbReference type="Proteomes" id="UP001174997"/>
    </source>
</evidence>
<evidence type="ECO:0008006" key="4">
    <source>
        <dbReference type="Google" id="ProtNLM"/>
    </source>
</evidence>
<evidence type="ECO:0000313" key="2">
    <source>
        <dbReference type="EMBL" id="KAK0667938.1"/>
    </source>
</evidence>
<sequence>MHSLSFLFFITVTLAASVHDFGGQSEPSLASQRRRSAEPGNIQLHKTVIPDWADDIYITPTPKESTSWERLPLHQGNVEHVSREQDSPSIRVDPVDVPMFTETYPSPGVEGYIVSVREPVFEDKLDSLEGRVPTCIRKAGKLHTQRKWSISYDHDNKYNGMHCGQSVREALKTFKKCRPTTDWTCVHSGEQGLGGVTVEFHTPRGCDDRRIHEVMKKASGGQVDVWCQHK</sequence>
<accession>A0AA39ZBJ2</accession>
<dbReference type="AlphaFoldDB" id="A0AA39ZBJ2"/>
<protein>
    <recommendedName>
        <fullName evidence="4">Secreted protein</fullName>
    </recommendedName>
</protein>
<comment type="caution">
    <text evidence="2">The sequence shown here is derived from an EMBL/GenBank/DDBJ whole genome shotgun (WGS) entry which is preliminary data.</text>
</comment>
<dbReference type="Proteomes" id="UP001174997">
    <property type="component" value="Unassembled WGS sequence"/>
</dbReference>
<dbReference type="EMBL" id="JAULSY010000064">
    <property type="protein sequence ID" value="KAK0667938.1"/>
    <property type="molecule type" value="Genomic_DNA"/>
</dbReference>
<proteinExistence type="predicted"/>
<reference evidence="2" key="1">
    <citation type="submission" date="2023-06" db="EMBL/GenBank/DDBJ databases">
        <title>Genome-scale phylogeny and comparative genomics of the fungal order Sordariales.</title>
        <authorList>
            <consortium name="Lawrence Berkeley National Laboratory"/>
            <person name="Hensen N."/>
            <person name="Bonometti L."/>
            <person name="Westerberg I."/>
            <person name="Brannstrom I.O."/>
            <person name="Guillou S."/>
            <person name="Cros-Aarteil S."/>
            <person name="Calhoun S."/>
            <person name="Haridas S."/>
            <person name="Kuo A."/>
            <person name="Mondo S."/>
            <person name="Pangilinan J."/>
            <person name="Riley R."/>
            <person name="Labutti K."/>
            <person name="Andreopoulos B."/>
            <person name="Lipzen A."/>
            <person name="Chen C."/>
            <person name="Yanf M."/>
            <person name="Daum C."/>
            <person name="Ng V."/>
            <person name="Clum A."/>
            <person name="Steindorff A."/>
            <person name="Ohm R."/>
            <person name="Martin F."/>
            <person name="Silar P."/>
            <person name="Natvig D."/>
            <person name="Lalanne C."/>
            <person name="Gautier V."/>
            <person name="Ament-Velasquez S.L."/>
            <person name="Kruys A."/>
            <person name="Hutchinson M.I."/>
            <person name="Powell A.J."/>
            <person name="Barry K."/>
            <person name="Miller A.N."/>
            <person name="Grigoriev I.V."/>
            <person name="Debuchy R."/>
            <person name="Gladieux P."/>
            <person name="Thoren M.H."/>
            <person name="Johannesson H."/>
        </authorList>
    </citation>
    <scope>NUCLEOTIDE SEQUENCE</scope>
    <source>
        <strain evidence="2">CBS 307.81</strain>
    </source>
</reference>
<feature type="chain" id="PRO_5041402527" description="Secreted protein" evidence="1">
    <location>
        <begin position="16"/>
        <end position="230"/>
    </location>
</feature>
<organism evidence="2 3">
    <name type="scientific">Cercophora samala</name>
    <dbReference type="NCBI Taxonomy" id="330535"/>
    <lineage>
        <taxon>Eukaryota</taxon>
        <taxon>Fungi</taxon>
        <taxon>Dikarya</taxon>
        <taxon>Ascomycota</taxon>
        <taxon>Pezizomycotina</taxon>
        <taxon>Sordariomycetes</taxon>
        <taxon>Sordariomycetidae</taxon>
        <taxon>Sordariales</taxon>
        <taxon>Lasiosphaeriaceae</taxon>
        <taxon>Cercophora</taxon>
    </lineage>
</organism>
<evidence type="ECO:0000256" key="1">
    <source>
        <dbReference type="SAM" id="SignalP"/>
    </source>
</evidence>
<keyword evidence="3" id="KW-1185">Reference proteome</keyword>
<gene>
    <name evidence="2" type="ORF">QBC41DRAFT_131545</name>
</gene>
<feature type="signal peptide" evidence="1">
    <location>
        <begin position="1"/>
        <end position="15"/>
    </location>
</feature>
<keyword evidence="1" id="KW-0732">Signal</keyword>